<evidence type="ECO:0000313" key="2">
    <source>
        <dbReference type="EMBL" id="KAG2577162.1"/>
    </source>
</evidence>
<dbReference type="AlphaFoldDB" id="A0A8T0QVA5"/>
<dbReference type="PANTHER" id="PTHR33165">
    <property type="entry name" value="F-BOX DOMAIN CONTAINING PROTEIN-LIKE-RELATED"/>
    <property type="match status" value="1"/>
</dbReference>
<comment type="caution">
    <text evidence="2">The sequence shown here is derived from an EMBL/GenBank/DDBJ whole genome shotgun (WGS) entry which is preliminary data.</text>
</comment>
<accession>A0A8T0QVA5</accession>
<name>A0A8T0QVA5_PANVG</name>
<sequence length="297" mass="33095">MCQGFALSCFPSTGHCLVWICCLVERSGMSSRHLNRPAASAACSSSRRRRKIADAAAQDSSPWASLHEDLVSLIGWRVLAGDLRDYVRFRAACPHWRSSTACPRGRGIADPRFHPRRWMLFPEGHGLHPGHGKLRGHVRFFNLSTGAFVRARLPLFSDHCILDSVDGVLLLQRDHDTAIRLLHPFTGDVAEFPPLETLLPHVEPWLLGNKWGYLRDIHAACISVGADGVVKVMMSLVPTRHEELQLCYLWGSAMRISSIVTGFGVDVSSHDPGTPFRFVGQDRRGSVFHSRLDHVPI</sequence>
<gene>
    <name evidence="2" type="ORF">PVAP13_6NG085200</name>
</gene>
<dbReference type="EMBL" id="CM029048">
    <property type="protein sequence ID" value="KAG2577162.1"/>
    <property type="molecule type" value="Genomic_DNA"/>
</dbReference>
<reference evidence="2" key="1">
    <citation type="submission" date="2020-05" db="EMBL/GenBank/DDBJ databases">
        <title>WGS assembly of Panicum virgatum.</title>
        <authorList>
            <person name="Lovell J.T."/>
            <person name="Jenkins J."/>
            <person name="Shu S."/>
            <person name="Juenger T.E."/>
            <person name="Schmutz J."/>
        </authorList>
    </citation>
    <scope>NUCLEOTIDE SEQUENCE</scope>
    <source>
        <strain evidence="2">AP13</strain>
    </source>
</reference>
<keyword evidence="3" id="KW-1185">Reference proteome</keyword>
<organism evidence="2 3">
    <name type="scientific">Panicum virgatum</name>
    <name type="common">Blackwell switchgrass</name>
    <dbReference type="NCBI Taxonomy" id="38727"/>
    <lineage>
        <taxon>Eukaryota</taxon>
        <taxon>Viridiplantae</taxon>
        <taxon>Streptophyta</taxon>
        <taxon>Embryophyta</taxon>
        <taxon>Tracheophyta</taxon>
        <taxon>Spermatophyta</taxon>
        <taxon>Magnoliopsida</taxon>
        <taxon>Liliopsida</taxon>
        <taxon>Poales</taxon>
        <taxon>Poaceae</taxon>
        <taxon>PACMAD clade</taxon>
        <taxon>Panicoideae</taxon>
        <taxon>Panicodae</taxon>
        <taxon>Paniceae</taxon>
        <taxon>Panicinae</taxon>
        <taxon>Panicum</taxon>
        <taxon>Panicum sect. Hiantes</taxon>
    </lineage>
</organism>
<keyword evidence="1" id="KW-0732">Signal</keyword>
<dbReference type="PANTHER" id="PTHR33165:SF82">
    <property type="entry name" value="OS11G0231400 PROTEIN"/>
    <property type="match status" value="1"/>
</dbReference>
<proteinExistence type="predicted"/>
<dbReference type="Proteomes" id="UP000823388">
    <property type="component" value="Chromosome 6N"/>
</dbReference>
<evidence type="ECO:0000256" key="1">
    <source>
        <dbReference type="SAM" id="SignalP"/>
    </source>
</evidence>
<evidence type="ECO:0000313" key="3">
    <source>
        <dbReference type="Proteomes" id="UP000823388"/>
    </source>
</evidence>
<feature type="chain" id="PRO_5035718577" evidence="1">
    <location>
        <begin position="17"/>
        <end position="297"/>
    </location>
</feature>
<protein>
    <submittedName>
        <fullName evidence="2">Uncharacterized protein</fullName>
    </submittedName>
</protein>
<feature type="signal peptide" evidence="1">
    <location>
        <begin position="1"/>
        <end position="16"/>
    </location>
</feature>